<evidence type="ECO:0000313" key="2">
    <source>
        <dbReference type="WBParaSite" id="nRc.2.0.1.t29327-RA"/>
    </source>
</evidence>
<reference evidence="2" key="1">
    <citation type="submission" date="2022-11" db="UniProtKB">
        <authorList>
            <consortium name="WormBaseParasite"/>
        </authorList>
    </citation>
    <scope>IDENTIFICATION</scope>
</reference>
<sequence>MKDKEKEKEKVNETNFSGRWCSVYQSVLDCQTPGKINPLGHNELEKNRHLHHLTKCRSRRLEIFCDDISSCDYGDDGGDDDDSVDDICSSQNLWICKFCGFLKNTLDTIVHSKIKFVRKYRTLIHILKKTAARKLERLEEKRILIEFYGKEMVAVAVQVASRLHRSERLRIRMGSI</sequence>
<proteinExistence type="predicted"/>
<organism evidence="1 2">
    <name type="scientific">Romanomermis culicivorax</name>
    <name type="common">Nematode worm</name>
    <dbReference type="NCBI Taxonomy" id="13658"/>
    <lineage>
        <taxon>Eukaryota</taxon>
        <taxon>Metazoa</taxon>
        <taxon>Ecdysozoa</taxon>
        <taxon>Nematoda</taxon>
        <taxon>Enoplea</taxon>
        <taxon>Dorylaimia</taxon>
        <taxon>Mermithida</taxon>
        <taxon>Mermithoidea</taxon>
        <taxon>Mermithidae</taxon>
        <taxon>Romanomermis</taxon>
    </lineage>
</organism>
<dbReference type="Proteomes" id="UP000887565">
    <property type="component" value="Unplaced"/>
</dbReference>
<accession>A0A915JU41</accession>
<name>A0A915JU41_ROMCU</name>
<keyword evidence="1" id="KW-1185">Reference proteome</keyword>
<dbReference type="AlphaFoldDB" id="A0A915JU41"/>
<dbReference type="WBParaSite" id="nRc.2.0.1.t29327-RA">
    <property type="protein sequence ID" value="nRc.2.0.1.t29327-RA"/>
    <property type="gene ID" value="nRc.2.0.1.g29327"/>
</dbReference>
<evidence type="ECO:0000313" key="1">
    <source>
        <dbReference type="Proteomes" id="UP000887565"/>
    </source>
</evidence>
<protein>
    <submittedName>
        <fullName evidence="2">SBP-type domain-containing protein</fullName>
    </submittedName>
</protein>